<dbReference type="OrthoDB" id="3365439at2759"/>
<feature type="compositionally biased region" description="Basic and acidic residues" evidence="3">
    <location>
        <begin position="104"/>
        <end position="118"/>
    </location>
</feature>
<name>A0A0C2WC12_SERVB</name>
<dbReference type="AlphaFoldDB" id="A0A0C2WC12"/>
<protein>
    <recommendedName>
        <fullName evidence="2">rRNA-processing protein FYV7</fullName>
    </recommendedName>
</protein>
<dbReference type="InterPro" id="IPR013730">
    <property type="entry name" value="Fyv7/TAP26"/>
</dbReference>
<evidence type="ECO:0000256" key="1">
    <source>
        <dbReference type="ARBA" id="ARBA00006800"/>
    </source>
</evidence>
<comment type="similarity">
    <text evidence="1">Belongs to the FYV7 family.</text>
</comment>
<evidence type="ECO:0000256" key="2">
    <source>
        <dbReference type="ARBA" id="ARBA00018780"/>
    </source>
</evidence>
<feature type="region of interest" description="Disordered" evidence="3">
    <location>
        <begin position="37"/>
        <end position="157"/>
    </location>
</feature>
<evidence type="ECO:0000256" key="3">
    <source>
        <dbReference type="SAM" id="MobiDB-lite"/>
    </source>
</evidence>
<proteinExistence type="inferred from homology"/>
<accession>A0A0C2WC12</accession>
<dbReference type="Pfam" id="PF08524">
    <property type="entry name" value="rRNA_processing"/>
    <property type="match status" value="1"/>
</dbReference>
<reference evidence="5" key="2">
    <citation type="submission" date="2015-01" db="EMBL/GenBank/DDBJ databases">
        <title>Evolutionary Origins and Diversification of the Mycorrhizal Mutualists.</title>
        <authorList>
            <consortium name="DOE Joint Genome Institute"/>
            <consortium name="Mycorrhizal Genomics Consortium"/>
            <person name="Kohler A."/>
            <person name="Kuo A."/>
            <person name="Nagy L.G."/>
            <person name="Floudas D."/>
            <person name="Copeland A."/>
            <person name="Barry K.W."/>
            <person name="Cichocki N."/>
            <person name="Veneault-Fourrey C."/>
            <person name="LaButti K."/>
            <person name="Lindquist E.A."/>
            <person name="Lipzen A."/>
            <person name="Lundell T."/>
            <person name="Morin E."/>
            <person name="Murat C."/>
            <person name="Riley R."/>
            <person name="Ohm R."/>
            <person name="Sun H."/>
            <person name="Tunlid A."/>
            <person name="Henrissat B."/>
            <person name="Grigoriev I.V."/>
            <person name="Hibbett D.S."/>
            <person name="Martin F."/>
        </authorList>
    </citation>
    <scope>NUCLEOTIDE SEQUENCE [LARGE SCALE GENOMIC DNA]</scope>
    <source>
        <strain evidence="5">MAFF 305830</strain>
    </source>
</reference>
<dbReference type="Proteomes" id="UP000054097">
    <property type="component" value="Unassembled WGS sequence"/>
</dbReference>
<gene>
    <name evidence="4" type="ORF">M408DRAFT_247692</name>
</gene>
<keyword evidence="5" id="KW-1185">Reference proteome</keyword>
<feature type="compositionally biased region" description="Basic residues" evidence="3">
    <location>
        <begin position="37"/>
        <end position="46"/>
    </location>
</feature>
<organism evidence="4 5">
    <name type="scientific">Serendipita vermifera MAFF 305830</name>
    <dbReference type="NCBI Taxonomy" id="933852"/>
    <lineage>
        <taxon>Eukaryota</taxon>
        <taxon>Fungi</taxon>
        <taxon>Dikarya</taxon>
        <taxon>Basidiomycota</taxon>
        <taxon>Agaricomycotina</taxon>
        <taxon>Agaricomycetes</taxon>
        <taxon>Sebacinales</taxon>
        <taxon>Serendipitaceae</taxon>
        <taxon>Serendipita</taxon>
    </lineage>
</organism>
<dbReference type="EMBL" id="KN824329">
    <property type="protein sequence ID" value="KIM24003.1"/>
    <property type="molecule type" value="Genomic_DNA"/>
</dbReference>
<reference evidence="4 5" key="1">
    <citation type="submission" date="2014-04" db="EMBL/GenBank/DDBJ databases">
        <authorList>
            <consortium name="DOE Joint Genome Institute"/>
            <person name="Kuo A."/>
            <person name="Zuccaro A."/>
            <person name="Kohler A."/>
            <person name="Nagy L.G."/>
            <person name="Floudas D."/>
            <person name="Copeland A."/>
            <person name="Barry K.W."/>
            <person name="Cichocki N."/>
            <person name="Veneault-Fourrey C."/>
            <person name="LaButti K."/>
            <person name="Lindquist E.A."/>
            <person name="Lipzen A."/>
            <person name="Lundell T."/>
            <person name="Morin E."/>
            <person name="Murat C."/>
            <person name="Sun H."/>
            <person name="Tunlid A."/>
            <person name="Henrissat B."/>
            <person name="Grigoriev I.V."/>
            <person name="Hibbett D.S."/>
            <person name="Martin F."/>
            <person name="Nordberg H.P."/>
            <person name="Cantor M.N."/>
            <person name="Hua S.X."/>
        </authorList>
    </citation>
    <scope>NUCLEOTIDE SEQUENCE [LARGE SCALE GENOMIC DNA]</scope>
    <source>
        <strain evidence="4 5">MAFF 305830</strain>
    </source>
</reference>
<evidence type="ECO:0000313" key="5">
    <source>
        <dbReference type="Proteomes" id="UP000054097"/>
    </source>
</evidence>
<sequence>MSNPALKPRKKPQFAHLYPTQAAKAKQAWVNKVKVRSKWAKEKRKGVAVADKQWQATNEDEEGREQTATPVSGPSRKRKRSLDAEDGRQLRVNKHPANSPSTQADDRERRERVRELSRKAYAPESLHTFKSNTSHRQRGRDGARPTAPGTKGGQPNMKLRMNALLEKIKLNAGAP</sequence>
<dbReference type="HOGENOM" id="CLU_120577_0_0_1"/>
<evidence type="ECO:0000313" key="4">
    <source>
        <dbReference type="EMBL" id="KIM24003.1"/>
    </source>
</evidence>